<dbReference type="RefSeq" id="WP_137092116.1">
    <property type="nucleotide sequence ID" value="NZ_CP028923.1"/>
</dbReference>
<keyword evidence="1" id="KW-1133">Transmembrane helix</keyword>
<keyword evidence="1" id="KW-0472">Membrane</keyword>
<dbReference type="EMBL" id="CP028923">
    <property type="protein sequence ID" value="QCK16526.1"/>
    <property type="molecule type" value="Genomic_DNA"/>
</dbReference>
<dbReference type="NCBIfam" id="NF009314">
    <property type="entry name" value="PRK12674.1-2"/>
    <property type="match status" value="1"/>
</dbReference>
<evidence type="ECO:0000313" key="2">
    <source>
        <dbReference type="EMBL" id="QCK16526.1"/>
    </source>
</evidence>
<dbReference type="NCBIfam" id="TIGR01300">
    <property type="entry name" value="CPA3_mnhG_phaG"/>
    <property type="match status" value="1"/>
</dbReference>
<dbReference type="PANTHER" id="PTHR34703:SF1">
    <property type="entry name" value="ANTIPORTER SUBUNIT MNHG2-RELATED"/>
    <property type="match status" value="1"/>
</dbReference>
<organism evidence="2 3">
    <name type="scientific">Mangrovivirga cuniculi</name>
    <dbReference type="NCBI Taxonomy" id="2715131"/>
    <lineage>
        <taxon>Bacteria</taxon>
        <taxon>Pseudomonadati</taxon>
        <taxon>Bacteroidota</taxon>
        <taxon>Cytophagia</taxon>
        <taxon>Cytophagales</taxon>
        <taxon>Mangrovivirgaceae</taxon>
        <taxon>Mangrovivirga</taxon>
    </lineage>
</organism>
<keyword evidence="1" id="KW-0812">Transmembrane</keyword>
<name>A0A4D7JWL2_9BACT</name>
<dbReference type="Pfam" id="PF03334">
    <property type="entry name" value="PhaG_MnhG_YufB"/>
    <property type="match status" value="1"/>
</dbReference>
<gene>
    <name evidence="2" type="ORF">DCC35_18215</name>
</gene>
<dbReference type="Proteomes" id="UP000298616">
    <property type="component" value="Chromosome"/>
</dbReference>
<dbReference type="InterPro" id="IPR005133">
    <property type="entry name" value="PhaG_MnhG_YufB"/>
</dbReference>
<dbReference type="OrthoDB" id="9806575at2"/>
<evidence type="ECO:0008006" key="4">
    <source>
        <dbReference type="Google" id="ProtNLM"/>
    </source>
</evidence>
<dbReference type="AlphaFoldDB" id="A0A4D7JWL2"/>
<evidence type="ECO:0000256" key="1">
    <source>
        <dbReference type="SAM" id="Phobius"/>
    </source>
</evidence>
<dbReference type="PANTHER" id="PTHR34703">
    <property type="entry name" value="ANTIPORTER SUBUNIT MNHG2-RELATED"/>
    <property type="match status" value="1"/>
</dbReference>
<evidence type="ECO:0000313" key="3">
    <source>
        <dbReference type="Proteomes" id="UP000298616"/>
    </source>
</evidence>
<dbReference type="GO" id="GO:0015385">
    <property type="term" value="F:sodium:proton antiporter activity"/>
    <property type="evidence" value="ECO:0007669"/>
    <property type="project" value="TreeGrafter"/>
</dbReference>
<protein>
    <recommendedName>
        <fullName evidence="4">Na+/H+ antiporter subunit G</fullName>
    </recommendedName>
</protein>
<reference evidence="2 3" key="1">
    <citation type="submission" date="2018-04" db="EMBL/GenBank/DDBJ databases">
        <title>Complete genome uncultured novel isolate.</title>
        <authorList>
            <person name="Merlino G."/>
        </authorList>
    </citation>
    <scope>NUCLEOTIDE SEQUENCE [LARGE SCALE GENOMIC DNA]</scope>
    <source>
        <strain evidence="3">R1DC9</strain>
    </source>
</reference>
<proteinExistence type="predicted"/>
<dbReference type="KEGG" id="fpf:DCC35_18215"/>
<accession>A0A4D7JWL2</accession>
<feature type="transmembrane region" description="Helical" evidence="1">
    <location>
        <begin position="37"/>
        <end position="56"/>
    </location>
</feature>
<sequence length="117" mass="13270">MNDILSSIFILIGAVFMLISAIGMIRLPDFYIRNSASTKSVVLGVFLILVGVAFHYNDIMVFIEIIAIMFFIFLIAPLAAHIVARAAVITKVKFWEKTDIKDLEDYDKQRTPEDEEI</sequence>
<feature type="transmembrane region" description="Helical" evidence="1">
    <location>
        <begin position="6"/>
        <end position="25"/>
    </location>
</feature>
<feature type="transmembrane region" description="Helical" evidence="1">
    <location>
        <begin position="62"/>
        <end position="84"/>
    </location>
</feature>
<keyword evidence="3" id="KW-1185">Reference proteome</keyword>